<dbReference type="STRING" id="551991.SAMN05192529_13822"/>
<dbReference type="OrthoDB" id="9768080at2"/>
<keyword evidence="3" id="KW-1185">Reference proteome</keyword>
<dbReference type="RefSeq" id="WP_091401384.1">
    <property type="nucleotide sequence ID" value="NZ_FNQY01000038.1"/>
</dbReference>
<evidence type="ECO:0000313" key="2">
    <source>
        <dbReference type="EMBL" id="SEA64825.1"/>
    </source>
</evidence>
<dbReference type="Gene3D" id="2.40.160.10">
    <property type="entry name" value="Porin"/>
    <property type="match status" value="1"/>
</dbReference>
<gene>
    <name evidence="2" type="ORF">SAMN05192529_13822</name>
</gene>
<evidence type="ECO:0000256" key="1">
    <source>
        <dbReference type="SAM" id="SignalP"/>
    </source>
</evidence>
<name>A0A1H4CWJ2_9BACT</name>
<sequence>MLNRICIVLWAIIITSCIGQQVMAQTDSSSLGYKKYRDSSSLKEKQAGYSATPAQKMISSSGEDLLSGGNAKVAQTVISGYGEATYQHDFAYKNSAFNLARAVLFVGHQFTSKIAFFSELEVESAKVEGGDSKGEIGMEQAYIKFSLNPRQYIVAGLFTPRIGITNENHLPVNFNGTERPLVEQLIIPTTWREIGVGFYGQAATLPLSYSAAIVSGVSSENMVHGSGFTGGLSDGQLASGNNLALTASLRYFVGDFQFQVSGYMSGTTGMGNYQADSLGLASGPFGTPLYLGEADVQYNKGGFSAKALGTYVTMPDASKVNNAFASNVFKTMNGIYGELSYDLLHNTGSHQQLIGFGRYEYLNLNDEIPSNGIKDPTLKQVHIVTGLNYFPIPNVVIKADVRITHTGPQNKNLIINPPSVMQAYQQNNQFLNIGIGYAF</sequence>
<dbReference type="AlphaFoldDB" id="A0A1H4CWJ2"/>
<keyword evidence="1" id="KW-0732">Signal</keyword>
<reference evidence="2 3" key="1">
    <citation type="submission" date="2016-10" db="EMBL/GenBank/DDBJ databases">
        <authorList>
            <person name="de Groot N.N."/>
        </authorList>
    </citation>
    <scope>NUCLEOTIDE SEQUENCE [LARGE SCALE GENOMIC DNA]</scope>
    <source>
        <strain evidence="2 3">Vu-144</strain>
    </source>
</reference>
<dbReference type="SUPFAM" id="SSF56935">
    <property type="entry name" value="Porins"/>
    <property type="match status" value="1"/>
</dbReference>
<evidence type="ECO:0000313" key="3">
    <source>
        <dbReference type="Proteomes" id="UP000199041"/>
    </source>
</evidence>
<proteinExistence type="predicted"/>
<dbReference type="Proteomes" id="UP000199041">
    <property type="component" value="Unassembled WGS sequence"/>
</dbReference>
<accession>A0A1H4CWJ2</accession>
<organism evidence="2 3">
    <name type="scientific">Arachidicoccus rhizosphaerae</name>
    <dbReference type="NCBI Taxonomy" id="551991"/>
    <lineage>
        <taxon>Bacteria</taxon>
        <taxon>Pseudomonadati</taxon>
        <taxon>Bacteroidota</taxon>
        <taxon>Chitinophagia</taxon>
        <taxon>Chitinophagales</taxon>
        <taxon>Chitinophagaceae</taxon>
        <taxon>Arachidicoccus</taxon>
    </lineage>
</organism>
<dbReference type="EMBL" id="FNQY01000038">
    <property type="protein sequence ID" value="SEA64825.1"/>
    <property type="molecule type" value="Genomic_DNA"/>
</dbReference>
<dbReference type="PROSITE" id="PS51257">
    <property type="entry name" value="PROKAR_LIPOPROTEIN"/>
    <property type="match status" value="1"/>
</dbReference>
<protein>
    <submittedName>
        <fullName evidence="2">Phosphate-selective porin O and P</fullName>
    </submittedName>
</protein>
<feature type="chain" id="PRO_5011771119" evidence="1">
    <location>
        <begin position="25"/>
        <end position="439"/>
    </location>
</feature>
<dbReference type="InterPro" id="IPR023614">
    <property type="entry name" value="Porin_dom_sf"/>
</dbReference>
<feature type="signal peptide" evidence="1">
    <location>
        <begin position="1"/>
        <end position="24"/>
    </location>
</feature>